<evidence type="ECO:0000256" key="4">
    <source>
        <dbReference type="ARBA" id="ARBA00020295"/>
    </source>
</evidence>
<keyword evidence="12" id="KW-1185">Reference proteome</keyword>
<comment type="similarity">
    <text evidence="2 10">Belongs to the disproportionating enzyme family.</text>
</comment>
<dbReference type="RefSeq" id="WP_189513614.1">
    <property type="nucleotide sequence ID" value="NZ_BMXG01000008.1"/>
</dbReference>
<keyword evidence="6 10" id="KW-0808">Transferase</keyword>
<dbReference type="InterPro" id="IPR003385">
    <property type="entry name" value="Glyco_hydro_77"/>
</dbReference>
<gene>
    <name evidence="11" type="primary">malQ</name>
    <name evidence="11" type="ORF">GCM10007047_15240</name>
</gene>
<dbReference type="Gene3D" id="3.20.20.80">
    <property type="entry name" value="Glycosidases"/>
    <property type="match status" value="1"/>
</dbReference>
<comment type="caution">
    <text evidence="11">The sequence shown here is derived from an EMBL/GenBank/DDBJ whole genome shotgun (WGS) entry which is preliminary data.</text>
</comment>
<dbReference type="Pfam" id="PF02446">
    <property type="entry name" value="Glyco_hydro_77"/>
    <property type="match status" value="1"/>
</dbReference>
<sequence length="527" mass="59604">MKQAPKLFHRDCGLLLHPTSLPNDYGAGDFGPCAHDWIHFLADHGQNLWQILPLNPAGYGDSPYQGLSAFAANPIFLSPEYLHQLGLIDNDFLDSLRIPCGRTVEYQAVYENKHKLSVCAALAFVKLKPGDPLRVQYEAFLDVESYWLEDFAVYSALKSRFGGKAWAEWPLLYRDRDAFSLSTARRELAKEIERAKLEQFLLYRQWEDIRETAQKRGIRIIGDLPIFIAHDSVDVWRQPNLFRLNRDGSPAVMAGVPPDYFCKTGQLWGNPLYDWDQHRAEDFAWWRKRFSKVLSWVDIVRIDHFRGFEAFWEIPGSAKTAIDGAWVKAPGEEVLEAFVRDIGLPLPVIAEDLGVITSEVTALRDRFFLPGIRVEQFAFGTDPMKSTFLPEAYDENCVAYTGTHDNDTVAGWFHSQSGNGSTRSADEIEAERVNAMHYFGTDGSKIHQDFIRRLYESNCAAAIVPVQDLIGLGSEARMNTPGQASGSWRWRLDSIEPLGTAMAELSELTISTKRGLHVSLHESVTTK</sequence>
<comment type="catalytic activity">
    <reaction evidence="1 10">
        <text>Transfers a segment of a (1-&gt;4)-alpha-D-glucan to a new position in an acceptor, which may be glucose or a (1-&gt;4)-alpha-D-glucan.</text>
        <dbReference type="EC" id="2.4.1.25"/>
    </reaction>
</comment>
<accession>A0A8J3DJE3</accession>
<dbReference type="EC" id="2.4.1.25" evidence="3 10"/>
<dbReference type="GO" id="GO:0005975">
    <property type="term" value="P:carbohydrate metabolic process"/>
    <property type="evidence" value="ECO:0007669"/>
    <property type="project" value="InterPro"/>
</dbReference>
<organism evidence="11 12">
    <name type="scientific">Cerasicoccus arenae</name>
    <dbReference type="NCBI Taxonomy" id="424488"/>
    <lineage>
        <taxon>Bacteria</taxon>
        <taxon>Pseudomonadati</taxon>
        <taxon>Verrucomicrobiota</taxon>
        <taxon>Opitutia</taxon>
        <taxon>Puniceicoccales</taxon>
        <taxon>Cerasicoccaceae</taxon>
        <taxon>Cerasicoccus</taxon>
    </lineage>
</organism>
<dbReference type="PANTHER" id="PTHR32438:SF5">
    <property type="entry name" value="4-ALPHA-GLUCANOTRANSFERASE DPE1, CHLOROPLASTIC_AMYLOPLASTIC"/>
    <property type="match status" value="1"/>
</dbReference>
<evidence type="ECO:0000256" key="1">
    <source>
        <dbReference type="ARBA" id="ARBA00000439"/>
    </source>
</evidence>
<keyword evidence="7 10" id="KW-0119">Carbohydrate metabolism</keyword>
<reference evidence="11" key="2">
    <citation type="submission" date="2020-09" db="EMBL/GenBank/DDBJ databases">
        <authorList>
            <person name="Sun Q."/>
            <person name="Kim S."/>
        </authorList>
    </citation>
    <scope>NUCLEOTIDE SEQUENCE</scope>
    <source>
        <strain evidence="11">KCTC 12870</strain>
    </source>
</reference>
<evidence type="ECO:0000256" key="8">
    <source>
        <dbReference type="ARBA" id="ARBA00031423"/>
    </source>
</evidence>
<dbReference type="InterPro" id="IPR017853">
    <property type="entry name" value="GH"/>
</dbReference>
<name>A0A8J3DJE3_9BACT</name>
<dbReference type="EMBL" id="BMXG01000008">
    <property type="protein sequence ID" value="GHB99974.1"/>
    <property type="molecule type" value="Genomic_DNA"/>
</dbReference>
<evidence type="ECO:0000256" key="9">
    <source>
        <dbReference type="ARBA" id="ARBA00031501"/>
    </source>
</evidence>
<dbReference type="NCBIfam" id="NF011080">
    <property type="entry name" value="PRK14508.1-3"/>
    <property type="match status" value="1"/>
</dbReference>
<keyword evidence="5 10" id="KW-0328">Glycosyltransferase</keyword>
<protein>
    <recommendedName>
        <fullName evidence="4 10">4-alpha-glucanotransferase</fullName>
        <ecNumber evidence="3 10">2.4.1.25</ecNumber>
    </recommendedName>
    <alternativeName>
        <fullName evidence="8 10">Amylomaltase</fullName>
    </alternativeName>
    <alternativeName>
        <fullName evidence="9 10">Disproportionating enzyme</fullName>
    </alternativeName>
</protein>
<dbReference type="PANTHER" id="PTHR32438">
    <property type="entry name" value="4-ALPHA-GLUCANOTRANSFERASE DPE1, CHLOROPLASTIC/AMYLOPLASTIC"/>
    <property type="match status" value="1"/>
</dbReference>
<evidence type="ECO:0000313" key="12">
    <source>
        <dbReference type="Proteomes" id="UP000642829"/>
    </source>
</evidence>
<evidence type="ECO:0000256" key="3">
    <source>
        <dbReference type="ARBA" id="ARBA00012560"/>
    </source>
</evidence>
<dbReference type="GO" id="GO:0004134">
    <property type="term" value="F:4-alpha-glucanotransferase activity"/>
    <property type="evidence" value="ECO:0007669"/>
    <property type="project" value="UniProtKB-EC"/>
</dbReference>
<evidence type="ECO:0000256" key="7">
    <source>
        <dbReference type="ARBA" id="ARBA00023277"/>
    </source>
</evidence>
<evidence type="ECO:0000256" key="6">
    <source>
        <dbReference type="ARBA" id="ARBA00022679"/>
    </source>
</evidence>
<dbReference type="Proteomes" id="UP000642829">
    <property type="component" value="Unassembled WGS sequence"/>
</dbReference>
<dbReference type="SUPFAM" id="SSF51445">
    <property type="entry name" value="(Trans)glycosidases"/>
    <property type="match status" value="1"/>
</dbReference>
<dbReference type="AlphaFoldDB" id="A0A8J3DJE3"/>
<proteinExistence type="inferred from homology"/>
<evidence type="ECO:0000256" key="2">
    <source>
        <dbReference type="ARBA" id="ARBA00005684"/>
    </source>
</evidence>
<reference evidence="11" key="1">
    <citation type="journal article" date="2014" name="Int. J. Syst. Evol. Microbiol.">
        <title>Complete genome sequence of Corynebacterium casei LMG S-19264T (=DSM 44701T), isolated from a smear-ripened cheese.</title>
        <authorList>
            <consortium name="US DOE Joint Genome Institute (JGI-PGF)"/>
            <person name="Walter F."/>
            <person name="Albersmeier A."/>
            <person name="Kalinowski J."/>
            <person name="Ruckert C."/>
        </authorList>
    </citation>
    <scope>NUCLEOTIDE SEQUENCE</scope>
    <source>
        <strain evidence="11">KCTC 12870</strain>
    </source>
</reference>
<evidence type="ECO:0000256" key="10">
    <source>
        <dbReference type="RuleBase" id="RU361207"/>
    </source>
</evidence>
<evidence type="ECO:0000256" key="5">
    <source>
        <dbReference type="ARBA" id="ARBA00022676"/>
    </source>
</evidence>
<dbReference type="NCBIfam" id="TIGR00217">
    <property type="entry name" value="malQ"/>
    <property type="match status" value="1"/>
</dbReference>
<evidence type="ECO:0000313" key="11">
    <source>
        <dbReference type="EMBL" id="GHB99974.1"/>
    </source>
</evidence>